<dbReference type="AlphaFoldDB" id="A0A7K0CG28"/>
<dbReference type="GO" id="GO:0004674">
    <property type="term" value="F:protein serine/threonine kinase activity"/>
    <property type="evidence" value="ECO:0007669"/>
    <property type="project" value="UniProtKB-EC"/>
</dbReference>
<dbReference type="Pfam" id="PF22599">
    <property type="entry name" value="SecDF_P1_head"/>
    <property type="match status" value="1"/>
</dbReference>
<dbReference type="PROSITE" id="PS50011">
    <property type="entry name" value="PROTEIN_KINASE_DOM"/>
    <property type="match status" value="1"/>
</dbReference>
<feature type="domain" description="Protein kinase" evidence="6">
    <location>
        <begin position="20"/>
        <end position="273"/>
    </location>
</feature>
<dbReference type="PROSITE" id="PS00108">
    <property type="entry name" value="PROTEIN_KINASE_ST"/>
    <property type="match status" value="1"/>
</dbReference>
<dbReference type="GO" id="GO:0005524">
    <property type="term" value="F:ATP binding"/>
    <property type="evidence" value="ECO:0007669"/>
    <property type="project" value="UniProtKB-KW"/>
</dbReference>
<dbReference type="EMBL" id="WEGJ01000006">
    <property type="protein sequence ID" value="MQY12408.1"/>
    <property type="molecule type" value="Genomic_DNA"/>
</dbReference>
<dbReference type="Pfam" id="PF00069">
    <property type="entry name" value="Pkinase"/>
    <property type="match status" value="1"/>
</dbReference>
<dbReference type="InterPro" id="IPR000719">
    <property type="entry name" value="Prot_kinase_dom"/>
</dbReference>
<dbReference type="SMART" id="SM00220">
    <property type="entry name" value="S_TKc"/>
    <property type="match status" value="1"/>
</dbReference>
<dbReference type="EC" id="2.7.11.1" evidence="7"/>
<dbReference type="Gene3D" id="3.30.200.20">
    <property type="entry name" value="Phosphorylase Kinase, domain 1"/>
    <property type="match status" value="1"/>
</dbReference>
<evidence type="ECO:0000256" key="1">
    <source>
        <dbReference type="ARBA" id="ARBA00022679"/>
    </source>
</evidence>
<evidence type="ECO:0000256" key="2">
    <source>
        <dbReference type="ARBA" id="ARBA00022741"/>
    </source>
</evidence>
<protein>
    <submittedName>
        <fullName evidence="7">Serine/threonine-protein kinase PknD</fullName>
        <ecNumber evidence="7">2.7.11.1</ecNumber>
    </submittedName>
</protein>
<dbReference type="Gene3D" id="1.10.510.10">
    <property type="entry name" value="Transferase(Phosphotransferase) domain 1"/>
    <property type="match status" value="1"/>
</dbReference>
<comment type="caution">
    <text evidence="7">The sequence shown here is derived from an EMBL/GenBank/DDBJ whole genome shotgun (WGS) entry which is preliminary data.</text>
</comment>
<proteinExistence type="predicted"/>
<evidence type="ECO:0000256" key="5">
    <source>
        <dbReference type="SAM" id="MobiDB-lite"/>
    </source>
</evidence>
<dbReference type="RefSeq" id="WP_323377823.1">
    <property type="nucleotide sequence ID" value="NZ_WEGJ01000006.1"/>
</dbReference>
<accession>A0A7K0CG28</accession>
<dbReference type="InterPro" id="IPR054384">
    <property type="entry name" value="SecDF_P1_head"/>
</dbReference>
<evidence type="ECO:0000259" key="6">
    <source>
        <dbReference type="PROSITE" id="PS50011"/>
    </source>
</evidence>
<keyword evidence="2" id="KW-0547">Nucleotide-binding</keyword>
<dbReference type="InterPro" id="IPR008271">
    <property type="entry name" value="Ser/Thr_kinase_AS"/>
</dbReference>
<keyword evidence="4" id="KW-0067">ATP-binding</keyword>
<feature type="region of interest" description="Disordered" evidence="5">
    <location>
        <begin position="315"/>
        <end position="345"/>
    </location>
</feature>
<organism evidence="7 8">
    <name type="scientific">Streptomyces smaragdinus</name>
    <dbReference type="NCBI Taxonomy" id="2585196"/>
    <lineage>
        <taxon>Bacteria</taxon>
        <taxon>Bacillati</taxon>
        <taxon>Actinomycetota</taxon>
        <taxon>Actinomycetes</taxon>
        <taxon>Kitasatosporales</taxon>
        <taxon>Streptomycetaceae</taxon>
        <taxon>Streptomyces</taxon>
    </lineage>
</organism>
<evidence type="ECO:0000313" key="8">
    <source>
        <dbReference type="Proteomes" id="UP000466345"/>
    </source>
</evidence>
<evidence type="ECO:0000313" key="7">
    <source>
        <dbReference type="EMBL" id="MQY12408.1"/>
    </source>
</evidence>
<dbReference type="PANTHER" id="PTHR43289">
    <property type="entry name" value="MITOGEN-ACTIVATED PROTEIN KINASE KINASE KINASE 20-RELATED"/>
    <property type="match status" value="1"/>
</dbReference>
<name>A0A7K0CG28_9ACTN</name>
<dbReference type="InterPro" id="IPR011009">
    <property type="entry name" value="Kinase-like_dom_sf"/>
</dbReference>
<dbReference type="Gene3D" id="3.30.1360.200">
    <property type="match status" value="1"/>
</dbReference>
<keyword evidence="8" id="KW-1185">Reference proteome</keyword>
<evidence type="ECO:0000256" key="4">
    <source>
        <dbReference type="ARBA" id="ARBA00022840"/>
    </source>
</evidence>
<dbReference type="Proteomes" id="UP000466345">
    <property type="component" value="Unassembled WGS sequence"/>
</dbReference>
<dbReference type="PANTHER" id="PTHR43289:SF34">
    <property type="entry name" value="SERINE_THREONINE-PROTEIN KINASE YBDM-RELATED"/>
    <property type="match status" value="1"/>
</dbReference>
<gene>
    <name evidence="7" type="primary">pknD_9</name>
    <name evidence="7" type="ORF">SRB5_25410</name>
</gene>
<sequence length="527" mass="55234">MRAEWTGTGAVRPGELIGPYTVLDELASGGMGRVYLARSPGGRTVAVKTLLGTSDEGTEVDRRRFAREVAVARRVRGLYTAGVVDADAEAPVPWMATEYIPAPSLRELVAAHGPLPAGPMQWVAAGMAEALVSLHEAGLVHRDIKPSNVLLPEDGPRLIDFGISQAGDLTRTGAVLGTIAFAAPEQVRGEATTTATDVFSLGATLFYLVAGRSPYRDMGTGTAVEQLVRAAECDLDLTGLPAAADALIRPCLAASPAERPTPEDLLARVGPALAARPDAHGAAGWLPESWSTAIVRHRGRRIAEAEAARRRIDPEGVTERTPPAYGAHPAYGAGPGTRPMPAPAERPARASGFRLVASLVAGGLLVTIGAVYAITYDGGGGGAPDPVRQDLRLVLVEQNAAGKCANKLPPPTFDSKNPETCYAISTRAEDRMSVTQLKDVRAAQNEQGTDWMVQMSFEKTDARHFATLTGKAAGRESPKNQIAIILGDTLISAPVVTAAITGGEVEISGSFTRDDAEKLARDLGAPS</sequence>
<keyword evidence="3 7" id="KW-0418">Kinase</keyword>
<reference evidence="7 8" key="1">
    <citation type="submission" date="2019-10" db="EMBL/GenBank/DDBJ databases">
        <title>Streptomyces smaragdinus sp. nov. and Streptomyces fabii sp. nov., isolated from the gut of fungus growing-termite Macrotermes natalensis.</title>
        <authorList>
            <person name="Schwitalla J."/>
            <person name="Benndorf R."/>
            <person name="Martin K."/>
            <person name="De Beer W."/>
            <person name="Kaster A.-K."/>
            <person name="Vollmers J."/>
            <person name="Poulsen M."/>
            <person name="Beemelmanns C."/>
        </authorList>
    </citation>
    <scope>NUCLEOTIDE SEQUENCE [LARGE SCALE GENOMIC DNA]</scope>
    <source>
        <strain evidence="7 8">RB5</strain>
    </source>
</reference>
<dbReference type="CDD" id="cd14014">
    <property type="entry name" value="STKc_PknB_like"/>
    <property type="match status" value="1"/>
</dbReference>
<evidence type="ECO:0000256" key="3">
    <source>
        <dbReference type="ARBA" id="ARBA00022777"/>
    </source>
</evidence>
<feature type="compositionally biased region" description="Low complexity" evidence="5">
    <location>
        <begin position="322"/>
        <end position="332"/>
    </location>
</feature>
<keyword evidence="1 7" id="KW-0808">Transferase</keyword>
<dbReference type="SUPFAM" id="SSF56112">
    <property type="entry name" value="Protein kinase-like (PK-like)"/>
    <property type="match status" value="1"/>
</dbReference>